<dbReference type="RefSeq" id="XP_029658558.1">
    <property type="nucleotide sequence ID" value="XM_029802698.1"/>
</dbReference>
<dbReference type="KEGG" id="osn:115232679"/>
<protein>
    <submittedName>
        <fullName evidence="2">Uncharacterized protein LOC115232679</fullName>
    </submittedName>
</protein>
<sequence>MHGQSHTVCRLALHLPDEQQVYYIVGEQRQAAARAQERDTHLIAWFKLNQSEENARNLLYCDIPEQYEFHKQTTKWTRRLRFDNIVTRMYSTSLHNADKFYLNMLLQHIPGATSFNHLRTVEDEEFETFKEACFFKAIFKKLFGMVPN</sequence>
<keyword evidence="1" id="KW-1185">Reference proteome</keyword>
<proteinExistence type="predicted"/>
<dbReference type="Proteomes" id="UP000515154">
    <property type="component" value="Linkage group LG2"/>
</dbReference>
<gene>
    <name evidence="2" type="primary">LOC115232679</name>
</gene>
<organism evidence="1 2">
    <name type="scientific">Octopus sinensis</name>
    <name type="common">East Asian common octopus</name>
    <dbReference type="NCBI Taxonomy" id="2607531"/>
    <lineage>
        <taxon>Eukaryota</taxon>
        <taxon>Metazoa</taxon>
        <taxon>Spiralia</taxon>
        <taxon>Lophotrochozoa</taxon>
        <taxon>Mollusca</taxon>
        <taxon>Cephalopoda</taxon>
        <taxon>Coleoidea</taxon>
        <taxon>Octopodiformes</taxon>
        <taxon>Octopoda</taxon>
        <taxon>Incirrata</taxon>
        <taxon>Octopodidae</taxon>
        <taxon>Octopus</taxon>
    </lineage>
</organism>
<dbReference type="AlphaFoldDB" id="A0A6P7U3R8"/>
<name>A0A6P7U3R8_9MOLL</name>
<evidence type="ECO:0000313" key="2">
    <source>
        <dbReference type="RefSeq" id="XP_029658558.1"/>
    </source>
</evidence>
<reference evidence="2" key="1">
    <citation type="submission" date="2025-08" db="UniProtKB">
        <authorList>
            <consortium name="RefSeq"/>
        </authorList>
    </citation>
    <scope>IDENTIFICATION</scope>
</reference>
<evidence type="ECO:0000313" key="1">
    <source>
        <dbReference type="Proteomes" id="UP000515154"/>
    </source>
</evidence>
<accession>A0A6P7U3R8</accession>